<evidence type="ECO:0000256" key="2">
    <source>
        <dbReference type="ARBA" id="ARBA00022692"/>
    </source>
</evidence>
<evidence type="ECO:0000313" key="8">
    <source>
        <dbReference type="Proteomes" id="UP000317429"/>
    </source>
</evidence>
<dbReference type="Gene3D" id="1.20.1420.30">
    <property type="entry name" value="NCX, central ion-binding region"/>
    <property type="match status" value="1"/>
</dbReference>
<dbReference type="GO" id="GO:0006874">
    <property type="term" value="P:intracellular calcium ion homeostasis"/>
    <property type="evidence" value="ECO:0007669"/>
    <property type="project" value="TreeGrafter"/>
</dbReference>
<dbReference type="Gene3D" id="6.10.280.80">
    <property type="entry name" value="NCX, peripheral helical region"/>
    <property type="match status" value="1"/>
</dbReference>
<dbReference type="PANTHER" id="PTHR10846">
    <property type="entry name" value="SODIUM/POTASSIUM/CALCIUM EXCHANGER"/>
    <property type="match status" value="1"/>
</dbReference>
<feature type="transmembrane region" description="Helical" evidence="5">
    <location>
        <begin position="266"/>
        <end position="287"/>
    </location>
</feature>
<comment type="subcellular location">
    <subcellularLocation>
        <location evidence="1">Membrane</location>
        <topology evidence="1">Multi-pass membrane protein</topology>
    </subcellularLocation>
</comment>
<keyword evidence="8" id="KW-1185">Reference proteome</keyword>
<dbReference type="PANTHER" id="PTHR10846:SF8">
    <property type="entry name" value="INNER MEMBRANE PROTEIN YRBG"/>
    <property type="match status" value="1"/>
</dbReference>
<feature type="transmembrane region" description="Helical" evidence="5">
    <location>
        <begin position="169"/>
        <end position="188"/>
    </location>
</feature>
<keyword evidence="4 5" id="KW-0472">Membrane</keyword>
<feature type="transmembrane region" description="Helical" evidence="5">
    <location>
        <begin position="208"/>
        <end position="231"/>
    </location>
</feature>
<accession>A0A518D7C6</accession>
<dbReference type="NCBIfam" id="TIGR00367">
    <property type="entry name" value="calcium/sodium antiporter"/>
    <property type="match status" value="1"/>
</dbReference>
<evidence type="ECO:0000256" key="4">
    <source>
        <dbReference type="ARBA" id="ARBA00023136"/>
    </source>
</evidence>
<gene>
    <name evidence="7" type="primary">yrbG_1</name>
    <name evidence="7" type="ORF">Pla175_07140</name>
</gene>
<proteinExistence type="predicted"/>
<dbReference type="GO" id="GO:0005262">
    <property type="term" value="F:calcium channel activity"/>
    <property type="evidence" value="ECO:0007669"/>
    <property type="project" value="TreeGrafter"/>
</dbReference>
<dbReference type="InterPro" id="IPR044880">
    <property type="entry name" value="NCX_ion-bd_dom_sf"/>
</dbReference>
<evidence type="ECO:0000313" key="7">
    <source>
        <dbReference type="EMBL" id="QDU87355.1"/>
    </source>
</evidence>
<dbReference type="KEGG" id="pnd:Pla175_07140"/>
<dbReference type="AlphaFoldDB" id="A0A518D7C6"/>
<evidence type="ECO:0000256" key="3">
    <source>
        <dbReference type="ARBA" id="ARBA00022989"/>
    </source>
</evidence>
<feature type="transmembrane region" description="Helical" evidence="5">
    <location>
        <begin position="238"/>
        <end position="260"/>
    </location>
</feature>
<protein>
    <submittedName>
        <fullName evidence="7">Inner membrane protein YrbG</fullName>
    </submittedName>
</protein>
<organism evidence="7 8">
    <name type="scientific">Pirellulimonas nuda</name>
    <dbReference type="NCBI Taxonomy" id="2528009"/>
    <lineage>
        <taxon>Bacteria</taxon>
        <taxon>Pseudomonadati</taxon>
        <taxon>Planctomycetota</taxon>
        <taxon>Planctomycetia</taxon>
        <taxon>Pirellulales</taxon>
        <taxon>Lacipirellulaceae</taxon>
        <taxon>Pirellulimonas</taxon>
    </lineage>
</organism>
<dbReference type="RefSeq" id="WP_145281321.1">
    <property type="nucleotide sequence ID" value="NZ_CP036291.1"/>
</dbReference>
<evidence type="ECO:0000259" key="6">
    <source>
        <dbReference type="Pfam" id="PF01699"/>
    </source>
</evidence>
<feature type="transmembrane region" description="Helical" evidence="5">
    <location>
        <begin position="73"/>
        <end position="93"/>
    </location>
</feature>
<sequence length="316" mass="32043">MLAPLLLLVLGLALLVAGGEWIVRGAVALADRLGVPPLVIGLTVVAFGTSAPELVVNLIAAASDATSVGFGNVIGSNIANVALLLGAISLYKPQSVSRSVVVREIPMMTLIAIAALVLAADQWFGAAGPDQWGPADGVVLLLFFSVFLFYLISESIAAGNQSTDEITPLGWGWTLAYLIGGLAALIGGGQATVSGAVDLAGQLGVPEVIVSLTLVAVGTSLPELAASLAAARRNQSDLAIGNIVGSNIFNTGFILGISALAKPMDIPAYGLGDLLVTVALSAALLPLAATGRQIARWEGALLLAGYGGYVAWLVVR</sequence>
<name>A0A518D7C6_9BACT</name>
<feature type="domain" description="Sodium/calcium exchanger membrane region" evidence="6">
    <location>
        <begin position="5"/>
        <end position="152"/>
    </location>
</feature>
<dbReference type="InterPro" id="IPR004481">
    <property type="entry name" value="K/Na/Ca-exchanger"/>
</dbReference>
<dbReference type="OrthoDB" id="9794225at2"/>
<feature type="transmembrane region" description="Helical" evidence="5">
    <location>
        <begin position="105"/>
        <end position="125"/>
    </location>
</feature>
<keyword evidence="2 5" id="KW-0812">Transmembrane</keyword>
<feature type="transmembrane region" description="Helical" evidence="5">
    <location>
        <begin position="137"/>
        <end position="157"/>
    </location>
</feature>
<dbReference type="GO" id="GO:0005886">
    <property type="term" value="C:plasma membrane"/>
    <property type="evidence" value="ECO:0007669"/>
    <property type="project" value="TreeGrafter"/>
</dbReference>
<reference evidence="7 8" key="1">
    <citation type="submission" date="2019-02" db="EMBL/GenBank/DDBJ databases">
        <title>Deep-cultivation of Planctomycetes and their phenomic and genomic characterization uncovers novel biology.</title>
        <authorList>
            <person name="Wiegand S."/>
            <person name="Jogler M."/>
            <person name="Boedeker C."/>
            <person name="Pinto D."/>
            <person name="Vollmers J."/>
            <person name="Rivas-Marin E."/>
            <person name="Kohn T."/>
            <person name="Peeters S.H."/>
            <person name="Heuer A."/>
            <person name="Rast P."/>
            <person name="Oberbeckmann S."/>
            <person name="Bunk B."/>
            <person name="Jeske O."/>
            <person name="Meyerdierks A."/>
            <person name="Storesund J.E."/>
            <person name="Kallscheuer N."/>
            <person name="Luecker S."/>
            <person name="Lage O.M."/>
            <person name="Pohl T."/>
            <person name="Merkel B.J."/>
            <person name="Hornburger P."/>
            <person name="Mueller R.-W."/>
            <person name="Bruemmer F."/>
            <person name="Labrenz M."/>
            <person name="Spormann A.M."/>
            <person name="Op den Camp H."/>
            <person name="Overmann J."/>
            <person name="Amann R."/>
            <person name="Jetten M.S.M."/>
            <person name="Mascher T."/>
            <person name="Medema M.H."/>
            <person name="Devos D.P."/>
            <person name="Kaster A.-K."/>
            <person name="Ovreas L."/>
            <person name="Rohde M."/>
            <person name="Galperin M.Y."/>
            <person name="Jogler C."/>
        </authorList>
    </citation>
    <scope>NUCLEOTIDE SEQUENCE [LARGE SCALE GENOMIC DNA]</scope>
    <source>
        <strain evidence="7 8">Pla175</strain>
    </source>
</reference>
<dbReference type="EMBL" id="CP036291">
    <property type="protein sequence ID" value="QDU87355.1"/>
    <property type="molecule type" value="Genomic_DNA"/>
</dbReference>
<feature type="transmembrane region" description="Helical" evidence="5">
    <location>
        <begin position="299"/>
        <end position="315"/>
    </location>
</feature>
<evidence type="ECO:0000256" key="1">
    <source>
        <dbReference type="ARBA" id="ARBA00004141"/>
    </source>
</evidence>
<dbReference type="InterPro" id="IPR004837">
    <property type="entry name" value="NaCa_Exmemb"/>
</dbReference>
<dbReference type="Proteomes" id="UP000317429">
    <property type="component" value="Chromosome"/>
</dbReference>
<evidence type="ECO:0000256" key="5">
    <source>
        <dbReference type="SAM" id="Phobius"/>
    </source>
</evidence>
<dbReference type="Pfam" id="PF01699">
    <property type="entry name" value="Na_Ca_ex"/>
    <property type="match status" value="2"/>
</dbReference>
<keyword evidence="3 5" id="KW-1133">Transmembrane helix</keyword>
<dbReference type="GO" id="GO:0008273">
    <property type="term" value="F:calcium, potassium:sodium antiporter activity"/>
    <property type="evidence" value="ECO:0007669"/>
    <property type="project" value="TreeGrafter"/>
</dbReference>
<feature type="domain" description="Sodium/calcium exchanger membrane region" evidence="6">
    <location>
        <begin position="174"/>
        <end position="314"/>
    </location>
</feature>